<keyword evidence="6" id="KW-0418">Kinase</keyword>
<evidence type="ECO:0000256" key="8">
    <source>
        <dbReference type="ARBA" id="ARBA00024867"/>
    </source>
</evidence>
<dbReference type="InterPro" id="IPR036097">
    <property type="entry name" value="HisK_dim/P_sf"/>
</dbReference>
<keyword evidence="5" id="KW-0808">Transferase</keyword>
<evidence type="ECO:0000256" key="4">
    <source>
        <dbReference type="ARBA" id="ARBA00022553"/>
    </source>
</evidence>
<dbReference type="PANTHER" id="PTHR43047">
    <property type="entry name" value="TWO-COMPONENT HISTIDINE PROTEIN KINASE"/>
    <property type="match status" value="1"/>
</dbReference>
<dbReference type="AlphaFoldDB" id="A0A3E3I7F4"/>
<dbReference type="Gene3D" id="3.40.50.2300">
    <property type="match status" value="1"/>
</dbReference>
<dbReference type="GO" id="GO:0000155">
    <property type="term" value="F:phosphorelay sensor kinase activity"/>
    <property type="evidence" value="ECO:0007669"/>
    <property type="project" value="InterPro"/>
</dbReference>
<dbReference type="SUPFAM" id="SSF55785">
    <property type="entry name" value="PYP-like sensor domain (PAS domain)"/>
    <property type="match status" value="1"/>
</dbReference>
<comment type="caution">
    <text evidence="12">The sequence shown here is derived from an EMBL/GenBank/DDBJ whole genome shotgun (WGS) entry which is preliminary data.</text>
</comment>
<dbReference type="PROSITE" id="PS50110">
    <property type="entry name" value="RESPONSE_REGULATORY"/>
    <property type="match status" value="1"/>
</dbReference>
<dbReference type="InterPro" id="IPR004358">
    <property type="entry name" value="Sig_transdc_His_kin-like_C"/>
</dbReference>
<evidence type="ECO:0000259" key="10">
    <source>
        <dbReference type="PROSITE" id="PS50109"/>
    </source>
</evidence>
<dbReference type="Gene3D" id="1.10.287.130">
    <property type="match status" value="1"/>
</dbReference>
<feature type="domain" description="Histidine kinase" evidence="10">
    <location>
        <begin position="713"/>
        <end position="936"/>
    </location>
</feature>
<sequence length="1092" mass="121928">MKKTTVVDGQEIRGIPVEGTRPVSNCYTDGLPAQGSLSDKITNKTDDGIYVIDKGSCEVLYANASRRFLSSGQGCIGKKCYAALFGQKAPCRHCTLNTHGADGMAHEMVIEGSDRCFVTWFQETDWNGTPAYIKYIRDVTEEVHNRREKERLAMYFQTVLESLPGGISVIRCGQDGSMKTEYISDGFAAMTHMTVEEAMKLYETDIFAGLHPEDAAAGRQKLAEYVEHGAGHCELTARMKLGGGGYIWVKDTVSLQKTPEGGCRLYSVYTDITGTVEEKEQMNRQYEDIILQHYRTPGPDTLVLGHCNITQNKILEIWDATDSGLLTAYGDIREDFFLGLSGLVVEEEERKAFRDTYLNAPALAAFRRHDMKREMQCYVKLPREDHGRYVKIRMELVEMPDTGDVIGVLTVTDITENTIADRILHQLSVTSHDYVVDLDLGKDSYRVLSCSQNAHCIPPPCGCHSAYIAAMAGKTVVPRDRGNYEKALEPEEIRRRLSDNGPYTFTYSIIDEKGGIRTKNMTVSITDLRLDRVCLICTDITESVVEQQGLLNMLAYTFEQMGFLDIGSESFTMYSRRMVLENLPPYFEASYGDYVTHFTEECVPGEKLERVREQFSLKVMLARLDKEPAGYDFVFQCQRKVSGPGKFPCKAEDGVHYKQVNVLWGDENHRTICMVHADVMDILTAEQQAQKELEEALALAEEANQTKSNFLSSMSHDIRTPMNAIVNMTALGLHYIDDKERVEGCLKKIEISSQHLLSLVNDVLDMSRIERSGVVMNPAVLHLPALLKQISVIMEPRARAGGLKFKVQEENIKHSFFYGDALHIKRILINLLSNAVKFTPEGGEVLLLAEEIPAVQAEDRIRYRFSVRDTGIGMREEFLAQVFDPFARDNSAAQIEGTGLGLSIARGLVELMDGRITVESKLKEGSVFRVELEFDKAQESSAARTELNGMLPAAQLHRKLLEGRRFLVAEDNQINAEIIRELLAVYGAGCEVEPDGAQAVRAFLEKEPGTYDAILMDIQMPVMNGYEAAGAIRALSRPDAEKIPIIAITANAFSEDVQKALEAGMNTHVAKPIDMNLLGDALRMVLDNGHTP</sequence>
<dbReference type="InterPro" id="IPR035965">
    <property type="entry name" value="PAS-like_dom_sf"/>
</dbReference>
<dbReference type="InterPro" id="IPR003594">
    <property type="entry name" value="HATPase_dom"/>
</dbReference>
<evidence type="ECO:0000256" key="7">
    <source>
        <dbReference type="ARBA" id="ARBA00023012"/>
    </source>
</evidence>
<evidence type="ECO:0000259" key="11">
    <source>
        <dbReference type="PROSITE" id="PS50110"/>
    </source>
</evidence>
<reference evidence="12" key="1">
    <citation type="submission" date="2018-08" db="EMBL/GenBank/DDBJ databases">
        <title>A genome reference for cultivated species of the human gut microbiota.</title>
        <authorList>
            <person name="Zou Y."/>
            <person name="Xue W."/>
            <person name="Luo G."/>
        </authorList>
    </citation>
    <scope>NUCLEOTIDE SEQUENCE [LARGE SCALE GENOMIC DNA]</scope>
    <source>
        <strain evidence="12">TF05-5AC</strain>
    </source>
</reference>
<dbReference type="InterPro" id="IPR036890">
    <property type="entry name" value="HATPase_C_sf"/>
</dbReference>
<dbReference type="SMART" id="SM00448">
    <property type="entry name" value="REC"/>
    <property type="match status" value="1"/>
</dbReference>
<dbReference type="InterPro" id="IPR011006">
    <property type="entry name" value="CheY-like_superfamily"/>
</dbReference>
<dbReference type="GeneID" id="97986670"/>
<feature type="modified residue" description="4-aspartylphosphate" evidence="9">
    <location>
        <position position="1017"/>
    </location>
</feature>
<dbReference type="Pfam" id="PF00072">
    <property type="entry name" value="Response_reg"/>
    <property type="match status" value="1"/>
</dbReference>
<dbReference type="Gene3D" id="3.30.450.20">
    <property type="entry name" value="PAS domain"/>
    <property type="match status" value="1"/>
</dbReference>
<dbReference type="InterPro" id="IPR003661">
    <property type="entry name" value="HisK_dim/P_dom"/>
</dbReference>
<accession>A0A3E3I7F4</accession>
<keyword evidence="13" id="KW-1185">Reference proteome</keyword>
<evidence type="ECO:0000256" key="2">
    <source>
        <dbReference type="ARBA" id="ARBA00012438"/>
    </source>
</evidence>
<dbReference type="Pfam" id="PF08447">
    <property type="entry name" value="PAS_3"/>
    <property type="match status" value="1"/>
</dbReference>
<feature type="domain" description="Response regulatory" evidence="11">
    <location>
        <begin position="965"/>
        <end position="1086"/>
    </location>
</feature>
<dbReference type="SUPFAM" id="SSF47384">
    <property type="entry name" value="Homodimeric domain of signal transducing histidine kinase"/>
    <property type="match status" value="1"/>
</dbReference>
<dbReference type="SMART" id="SM00387">
    <property type="entry name" value="HATPase_c"/>
    <property type="match status" value="1"/>
</dbReference>
<keyword evidence="4 9" id="KW-0597">Phosphoprotein</keyword>
<evidence type="ECO:0000256" key="9">
    <source>
        <dbReference type="PROSITE-ProRule" id="PRU00169"/>
    </source>
</evidence>
<keyword evidence="7" id="KW-0902">Two-component regulatory system</keyword>
<dbReference type="CDD" id="cd00082">
    <property type="entry name" value="HisKA"/>
    <property type="match status" value="1"/>
</dbReference>
<dbReference type="Pfam" id="PF00512">
    <property type="entry name" value="HisKA"/>
    <property type="match status" value="1"/>
</dbReference>
<dbReference type="EC" id="2.7.13.3" evidence="2"/>
<dbReference type="SMART" id="SM00388">
    <property type="entry name" value="HisKA"/>
    <property type="match status" value="1"/>
</dbReference>
<dbReference type="CDD" id="cd16922">
    <property type="entry name" value="HATPase_EvgS-ArcB-TorS-like"/>
    <property type="match status" value="1"/>
</dbReference>
<comment type="function">
    <text evidence="8">May play the central regulatory role in sporulation. It may be an element of the effector pathway responsible for the activation of sporulation genes in response to nutritional stress. Spo0A may act in concert with spo0H (a sigma factor) to control the expression of some genes that are critical to the sporulation process.</text>
</comment>
<proteinExistence type="predicted"/>
<evidence type="ECO:0000313" key="13">
    <source>
        <dbReference type="Proteomes" id="UP000260812"/>
    </source>
</evidence>
<dbReference type="Pfam" id="PF02518">
    <property type="entry name" value="HATPase_c"/>
    <property type="match status" value="1"/>
</dbReference>
<gene>
    <name evidence="12" type="ORF">DXC51_07200</name>
</gene>
<evidence type="ECO:0000256" key="1">
    <source>
        <dbReference type="ARBA" id="ARBA00000085"/>
    </source>
</evidence>
<dbReference type="SUPFAM" id="SSF55874">
    <property type="entry name" value="ATPase domain of HSP90 chaperone/DNA topoisomerase II/histidine kinase"/>
    <property type="match status" value="1"/>
</dbReference>
<evidence type="ECO:0000256" key="6">
    <source>
        <dbReference type="ARBA" id="ARBA00022777"/>
    </source>
</evidence>
<dbReference type="InterPro" id="IPR001789">
    <property type="entry name" value="Sig_transdc_resp-reg_receiver"/>
</dbReference>
<dbReference type="PRINTS" id="PR00344">
    <property type="entry name" value="BCTRLSENSOR"/>
</dbReference>
<comment type="catalytic activity">
    <reaction evidence="1">
        <text>ATP + protein L-histidine = ADP + protein N-phospho-L-histidine.</text>
        <dbReference type="EC" id="2.7.13.3"/>
    </reaction>
</comment>
<protein>
    <recommendedName>
        <fullName evidence="3">Stage 0 sporulation protein A homolog</fullName>
        <ecNumber evidence="2">2.7.13.3</ecNumber>
    </recommendedName>
</protein>
<dbReference type="Proteomes" id="UP000260812">
    <property type="component" value="Unassembled WGS sequence"/>
</dbReference>
<dbReference type="PROSITE" id="PS50109">
    <property type="entry name" value="HIS_KIN"/>
    <property type="match status" value="1"/>
</dbReference>
<dbReference type="InterPro" id="IPR013655">
    <property type="entry name" value="PAS_fold_3"/>
</dbReference>
<organism evidence="12 13">
    <name type="scientific">Eisenbergiella massiliensis</name>
    <dbReference type="NCBI Taxonomy" id="1720294"/>
    <lineage>
        <taxon>Bacteria</taxon>
        <taxon>Bacillati</taxon>
        <taxon>Bacillota</taxon>
        <taxon>Clostridia</taxon>
        <taxon>Lachnospirales</taxon>
        <taxon>Lachnospiraceae</taxon>
        <taxon>Eisenbergiella</taxon>
    </lineage>
</organism>
<dbReference type="EMBL" id="QVLV01000004">
    <property type="protein sequence ID" value="RGE62391.1"/>
    <property type="molecule type" value="Genomic_DNA"/>
</dbReference>
<dbReference type="InterPro" id="IPR005467">
    <property type="entry name" value="His_kinase_dom"/>
</dbReference>
<name>A0A3E3I7F4_9FIRM</name>
<dbReference type="CDD" id="cd17546">
    <property type="entry name" value="REC_hyHK_CKI1_RcsC-like"/>
    <property type="match status" value="1"/>
</dbReference>
<dbReference type="SUPFAM" id="SSF52172">
    <property type="entry name" value="CheY-like"/>
    <property type="match status" value="1"/>
</dbReference>
<evidence type="ECO:0000256" key="3">
    <source>
        <dbReference type="ARBA" id="ARBA00018672"/>
    </source>
</evidence>
<evidence type="ECO:0000313" key="12">
    <source>
        <dbReference type="EMBL" id="RGE62391.1"/>
    </source>
</evidence>
<dbReference type="Gene3D" id="3.30.565.10">
    <property type="entry name" value="Histidine kinase-like ATPase, C-terminal domain"/>
    <property type="match status" value="1"/>
</dbReference>
<dbReference type="RefSeq" id="WP_117544180.1">
    <property type="nucleotide sequence ID" value="NZ_QVLV01000004.1"/>
</dbReference>
<dbReference type="PANTHER" id="PTHR43047:SF64">
    <property type="entry name" value="HISTIDINE KINASE CONTAINING CHEY-HOMOLOGOUS RECEIVER DOMAIN AND PAS DOMAIN-RELATED"/>
    <property type="match status" value="1"/>
</dbReference>
<evidence type="ECO:0000256" key="5">
    <source>
        <dbReference type="ARBA" id="ARBA00022679"/>
    </source>
</evidence>